<protein>
    <submittedName>
        <fullName evidence="2">Uncharacterized protein</fullName>
    </submittedName>
</protein>
<dbReference type="Proteomes" id="UP001152622">
    <property type="component" value="Chromosome 5"/>
</dbReference>
<evidence type="ECO:0000256" key="1">
    <source>
        <dbReference type="SAM" id="MobiDB-lite"/>
    </source>
</evidence>
<organism evidence="2 3">
    <name type="scientific">Synaphobranchus kaupii</name>
    <name type="common">Kaup's arrowtooth eel</name>
    <dbReference type="NCBI Taxonomy" id="118154"/>
    <lineage>
        <taxon>Eukaryota</taxon>
        <taxon>Metazoa</taxon>
        <taxon>Chordata</taxon>
        <taxon>Craniata</taxon>
        <taxon>Vertebrata</taxon>
        <taxon>Euteleostomi</taxon>
        <taxon>Actinopterygii</taxon>
        <taxon>Neopterygii</taxon>
        <taxon>Teleostei</taxon>
        <taxon>Anguilliformes</taxon>
        <taxon>Synaphobranchidae</taxon>
        <taxon>Synaphobranchus</taxon>
    </lineage>
</organism>
<proteinExistence type="predicted"/>
<reference evidence="2" key="1">
    <citation type="journal article" date="2023" name="Science">
        <title>Genome structures resolve the early diversification of teleost fishes.</title>
        <authorList>
            <person name="Parey E."/>
            <person name="Louis A."/>
            <person name="Montfort J."/>
            <person name="Bouchez O."/>
            <person name="Roques C."/>
            <person name="Iampietro C."/>
            <person name="Lluch J."/>
            <person name="Castinel A."/>
            <person name="Donnadieu C."/>
            <person name="Desvignes T."/>
            <person name="Floi Bucao C."/>
            <person name="Jouanno E."/>
            <person name="Wen M."/>
            <person name="Mejri S."/>
            <person name="Dirks R."/>
            <person name="Jansen H."/>
            <person name="Henkel C."/>
            <person name="Chen W.J."/>
            <person name="Zahm M."/>
            <person name="Cabau C."/>
            <person name="Klopp C."/>
            <person name="Thompson A.W."/>
            <person name="Robinson-Rechavi M."/>
            <person name="Braasch I."/>
            <person name="Lecointre G."/>
            <person name="Bobe J."/>
            <person name="Postlethwait J.H."/>
            <person name="Berthelot C."/>
            <person name="Roest Crollius H."/>
            <person name="Guiguen Y."/>
        </authorList>
    </citation>
    <scope>NUCLEOTIDE SEQUENCE</scope>
    <source>
        <strain evidence="2">WJC10195</strain>
    </source>
</reference>
<evidence type="ECO:0000313" key="3">
    <source>
        <dbReference type="Proteomes" id="UP001152622"/>
    </source>
</evidence>
<sequence length="128" mass="14077">MRLQEDDIQTPNQLVLRREGEQVVEVDIRPVSSALSSNLHELSQQAEGLSPEQQQQLQDVIQKWQGVVARNEENYGHTTAVHHTIPTVPPSSSSRNSPTVPGLRNTARVPIFISSPRNSPSVPSSPSP</sequence>
<feature type="region of interest" description="Disordered" evidence="1">
    <location>
        <begin position="83"/>
        <end position="128"/>
    </location>
</feature>
<feature type="compositionally biased region" description="Polar residues" evidence="1">
    <location>
        <begin position="90"/>
        <end position="99"/>
    </location>
</feature>
<dbReference type="EMBL" id="JAINUF010000005">
    <property type="protein sequence ID" value="KAJ8359382.1"/>
    <property type="molecule type" value="Genomic_DNA"/>
</dbReference>
<accession>A0A9Q1FIL0</accession>
<name>A0A9Q1FIL0_SYNKA</name>
<dbReference type="AlphaFoldDB" id="A0A9Q1FIL0"/>
<evidence type="ECO:0000313" key="2">
    <source>
        <dbReference type="EMBL" id="KAJ8359382.1"/>
    </source>
</evidence>
<keyword evidence="3" id="KW-1185">Reference proteome</keyword>
<gene>
    <name evidence="2" type="ORF">SKAU_G00159070</name>
</gene>
<comment type="caution">
    <text evidence="2">The sequence shown here is derived from an EMBL/GenBank/DDBJ whole genome shotgun (WGS) entry which is preliminary data.</text>
</comment>